<dbReference type="STRING" id="530564.Psta_0120"/>
<feature type="region of interest" description="Disordered" evidence="1">
    <location>
        <begin position="407"/>
        <end position="443"/>
    </location>
</feature>
<name>D2R0E8_PIRSD</name>
<feature type="compositionally biased region" description="Low complexity" evidence="1">
    <location>
        <begin position="422"/>
        <end position="431"/>
    </location>
</feature>
<proteinExistence type="predicted"/>
<dbReference type="NCBIfam" id="TIGR03009">
    <property type="entry name" value="plancto_dom_2"/>
    <property type="match status" value="1"/>
</dbReference>
<dbReference type="AlphaFoldDB" id="D2R0E8"/>
<organism evidence="3 4">
    <name type="scientific">Pirellula staleyi (strain ATCC 27377 / DSM 6068 / ICPB 4128)</name>
    <name type="common">Pirella staleyi</name>
    <dbReference type="NCBI Taxonomy" id="530564"/>
    <lineage>
        <taxon>Bacteria</taxon>
        <taxon>Pseudomonadati</taxon>
        <taxon>Planctomycetota</taxon>
        <taxon>Planctomycetia</taxon>
        <taxon>Pirellulales</taxon>
        <taxon>Pirellulaceae</taxon>
        <taxon>Pirellula</taxon>
    </lineage>
</organism>
<dbReference type="Gene3D" id="2.50.20.10">
    <property type="entry name" value="Lipoprotein localisation LolA/LolB/LppX"/>
    <property type="match status" value="1"/>
</dbReference>
<evidence type="ECO:0000313" key="3">
    <source>
        <dbReference type="EMBL" id="ADB14816.1"/>
    </source>
</evidence>
<dbReference type="HOGENOM" id="CLU_617988_0_0_0"/>
<feature type="chain" id="PRO_5003036118" description="TIGR03009 domain-containing protein" evidence="2">
    <location>
        <begin position="35"/>
        <end position="443"/>
    </location>
</feature>
<sequence precursor="true">MTCTALLRLASTFTCHASRFAPVAALLLGTSALAQTYVAPSGASRYAPQTAAPAPVPQTAPRAAGPMQPAMRQGPAPAGPAQPTYTQPNYTQPGPTQQNPVRQVDLQQPIRQPQPGAQPGAQPATPAGPQPGRPIGPGNVQLIPRPAEPAAPQAPAWYPLDAKVQAWVDNVLGYWQQRSSKVETYRCKFQRWDYDPIFGPKDPSVPKTFAEGVIQYAQPDKGLFRLEKLSNYVAATQAGEQPSYVPQTGVLGEHWICDGQRVFEFDARQKKVIERILPAEMQGKAIADGPLPFLFGADAAKIMSRYWLRPLTPPEGVKGEYWLEAVPKSRADAANFKMVHIIIDEKEFLPQGLQVFPPNYDPKTNPVRTAYIFKEREVNKVNLLNKLNPFLKEFFEPQTPSGWERIVENLNVPPGPGPAAQPQPSQATRPAAPAPTGPTPIPR</sequence>
<feature type="compositionally biased region" description="Pro residues" evidence="1">
    <location>
        <begin position="432"/>
        <end position="443"/>
    </location>
</feature>
<dbReference type="EMBL" id="CP001848">
    <property type="protein sequence ID" value="ADB14816.1"/>
    <property type="molecule type" value="Genomic_DNA"/>
</dbReference>
<evidence type="ECO:0000313" key="4">
    <source>
        <dbReference type="Proteomes" id="UP000001887"/>
    </source>
</evidence>
<dbReference type="InterPro" id="IPR017461">
    <property type="entry name" value="CHP03009_planctomycetes"/>
</dbReference>
<feature type="region of interest" description="Disordered" evidence="1">
    <location>
        <begin position="45"/>
        <end position="151"/>
    </location>
</feature>
<dbReference type="KEGG" id="psl:Psta_0120"/>
<accession>D2R0E8</accession>
<keyword evidence="2" id="KW-0732">Signal</keyword>
<protein>
    <recommendedName>
        <fullName evidence="5">TIGR03009 domain-containing protein</fullName>
    </recommendedName>
</protein>
<evidence type="ECO:0008006" key="5">
    <source>
        <dbReference type="Google" id="ProtNLM"/>
    </source>
</evidence>
<keyword evidence="4" id="KW-1185">Reference proteome</keyword>
<dbReference type="OrthoDB" id="243478at2"/>
<feature type="compositionally biased region" description="Polar residues" evidence="1">
    <location>
        <begin position="89"/>
        <end position="101"/>
    </location>
</feature>
<feature type="signal peptide" evidence="2">
    <location>
        <begin position="1"/>
        <end position="34"/>
    </location>
</feature>
<evidence type="ECO:0000256" key="2">
    <source>
        <dbReference type="SAM" id="SignalP"/>
    </source>
</evidence>
<feature type="compositionally biased region" description="Low complexity" evidence="1">
    <location>
        <begin position="47"/>
        <end position="88"/>
    </location>
</feature>
<feature type="compositionally biased region" description="Low complexity" evidence="1">
    <location>
        <begin position="107"/>
        <end position="125"/>
    </location>
</feature>
<evidence type="ECO:0000256" key="1">
    <source>
        <dbReference type="SAM" id="MobiDB-lite"/>
    </source>
</evidence>
<reference evidence="3 4" key="1">
    <citation type="journal article" date="2009" name="Stand. Genomic Sci.">
        <title>Complete genome sequence of Pirellula staleyi type strain (ATCC 27377).</title>
        <authorList>
            <person name="Clum A."/>
            <person name="Tindall B.J."/>
            <person name="Sikorski J."/>
            <person name="Ivanova N."/>
            <person name="Mavrommatis K."/>
            <person name="Lucas S."/>
            <person name="Glavina del Rio T."/>
            <person name="Nolan M."/>
            <person name="Chen F."/>
            <person name="Tice H."/>
            <person name="Pitluck S."/>
            <person name="Cheng J.F."/>
            <person name="Chertkov O."/>
            <person name="Brettin T."/>
            <person name="Han C."/>
            <person name="Detter J.C."/>
            <person name="Kuske C."/>
            <person name="Bruce D."/>
            <person name="Goodwin L."/>
            <person name="Ovchinikova G."/>
            <person name="Pati A."/>
            <person name="Mikhailova N."/>
            <person name="Chen A."/>
            <person name="Palaniappan K."/>
            <person name="Land M."/>
            <person name="Hauser L."/>
            <person name="Chang Y.J."/>
            <person name="Jeffries C.D."/>
            <person name="Chain P."/>
            <person name="Rohde M."/>
            <person name="Goker M."/>
            <person name="Bristow J."/>
            <person name="Eisen J.A."/>
            <person name="Markowitz V."/>
            <person name="Hugenholtz P."/>
            <person name="Kyrpides N.C."/>
            <person name="Klenk H.P."/>
            <person name="Lapidus A."/>
        </authorList>
    </citation>
    <scope>NUCLEOTIDE SEQUENCE [LARGE SCALE GENOMIC DNA]</scope>
    <source>
        <strain evidence="4">ATCC 27377 / DSM 6068 / ICPB 4128</strain>
    </source>
</reference>
<gene>
    <name evidence="3" type="ordered locus">Psta_0120</name>
</gene>
<dbReference type="eggNOG" id="COG3087">
    <property type="taxonomic scope" value="Bacteria"/>
</dbReference>
<dbReference type="Proteomes" id="UP000001887">
    <property type="component" value="Chromosome"/>
</dbReference>